<evidence type="ECO:0000256" key="7">
    <source>
        <dbReference type="SAM" id="SignalP"/>
    </source>
</evidence>
<sequence>MKTSILSMIAAASLIVAGTSLAAGMPAAGKAKCGVCHAIDSKVVGPSYKNISAKYKGDKDAAGKIAASITKGGSFGWKLGSMPPKGMGASDTEIKAMSEYIAGLAK</sequence>
<dbReference type="AlphaFoldDB" id="A0A139BTA7"/>
<evidence type="ECO:0000259" key="8">
    <source>
        <dbReference type="PROSITE" id="PS51007"/>
    </source>
</evidence>
<feature type="binding site" description="covalent" evidence="6">
    <location>
        <position position="82"/>
    </location>
    <ligand>
        <name>heme c</name>
        <dbReference type="ChEBI" id="CHEBI:61717"/>
    </ligand>
</feature>
<keyword evidence="5 6" id="KW-0408">Iron</keyword>
<dbReference type="Pfam" id="PF00034">
    <property type="entry name" value="Cytochrom_C"/>
    <property type="match status" value="1"/>
</dbReference>
<reference evidence="9 10" key="1">
    <citation type="submission" date="2016-02" db="EMBL/GenBank/DDBJ databases">
        <authorList>
            <person name="Wen L."/>
            <person name="He K."/>
            <person name="Yang H."/>
        </authorList>
    </citation>
    <scope>NUCLEOTIDE SEQUENCE [LARGE SCALE GENOMIC DNA]</scope>
    <source>
        <strain evidence="9">ShG14-8</strain>
    </source>
</reference>
<evidence type="ECO:0000313" key="9">
    <source>
        <dbReference type="EMBL" id="KXS32178.1"/>
    </source>
</evidence>
<dbReference type="EMBL" id="LSLI01000039">
    <property type="protein sequence ID" value="KXS32178.1"/>
    <property type="molecule type" value="Genomic_DNA"/>
</dbReference>
<dbReference type="PROSITE" id="PS51007">
    <property type="entry name" value="CYTC"/>
    <property type="match status" value="1"/>
</dbReference>
<keyword evidence="4" id="KW-0249">Electron transport</keyword>
<comment type="PTM">
    <text evidence="6">Binds 1 heme c group covalently per subunit.</text>
</comment>
<dbReference type="Proteomes" id="UP000070578">
    <property type="component" value="Unassembled WGS sequence"/>
</dbReference>
<evidence type="ECO:0000313" key="10">
    <source>
        <dbReference type="Proteomes" id="UP000070578"/>
    </source>
</evidence>
<evidence type="ECO:0000256" key="6">
    <source>
        <dbReference type="PIRSR" id="PIRSR602324-1"/>
    </source>
</evidence>
<dbReference type="InterPro" id="IPR009056">
    <property type="entry name" value="Cyt_c-like_dom"/>
</dbReference>
<proteinExistence type="predicted"/>
<evidence type="ECO:0000256" key="2">
    <source>
        <dbReference type="ARBA" id="ARBA00022617"/>
    </source>
</evidence>
<dbReference type="PRINTS" id="PR00606">
    <property type="entry name" value="CYTCHROMECID"/>
</dbReference>
<gene>
    <name evidence="9" type="ORF">AWT59_1704</name>
</gene>
<feature type="domain" description="Cytochrome c" evidence="8">
    <location>
        <begin position="19"/>
        <end position="105"/>
    </location>
</feature>
<dbReference type="GO" id="GO:0005506">
    <property type="term" value="F:iron ion binding"/>
    <property type="evidence" value="ECO:0007669"/>
    <property type="project" value="InterPro"/>
</dbReference>
<dbReference type="GO" id="GO:0020037">
    <property type="term" value="F:heme binding"/>
    <property type="evidence" value="ECO:0007669"/>
    <property type="project" value="InterPro"/>
</dbReference>
<dbReference type="Gene3D" id="1.10.760.10">
    <property type="entry name" value="Cytochrome c-like domain"/>
    <property type="match status" value="1"/>
</dbReference>
<dbReference type="SUPFAM" id="SSF46626">
    <property type="entry name" value="Cytochrome c"/>
    <property type="match status" value="1"/>
</dbReference>
<reference evidence="9 10" key="2">
    <citation type="submission" date="2016-03" db="EMBL/GenBank/DDBJ databases">
        <title>New uncultured bacterium of the family Gallionellaceae from acid mine drainage: description and reconstruction of genome based on metagenomic analysis of microbial community.</title>
        <authorList>
            <person name="Kadnikov V."/>
            <person name="Ivasenko D."/>
            <person name="Beletsky A."/>
            <person name="Mardanov A."/>
            <person name="Danilova E."/>
            <person name="Pimenov N."/>
            <person name="Karnachuk O."/>
            <person name="Ravin N."/>
        </authorList>
    </citation>
    <scope>NUCLEOTIDE SEQUENCE [LARGE SCALE GENOMIC DNA]</scope>
    <source>
        <strain evidence="9">ShG14-8</strain>
    </source>
</reference>
<feature type="signal peptide" evidence="7">
    <location>
        <begin position="1"/>
        <end position="22"/>
    </location>
</feature>
<feature type="binding site" description="covalent" evidence="6">
    <location>
        <position position="33"/>
    </location>
    <ligand>
        <name>heme c</name>
        <dbReference type="ChEBI" id="CHEBI:61717"/>
    </ligand>
</feature>
<accession>A0A139BTA7</accession>
<feature type="chain" id="PRO_5007483932" evidence="7">
    <location>
        <begin position="23"/>
        <end position="106"/>
    </location>
</feature>
<feature type="binding site" description="covalent" evidence="6">
    <location>
        <position position="37"/>
    </location>
    <ligand>
        <name>heme c</name>
        <dbReference type="ChEBI" id="CHEBI:61717"/>
    </ligand>
</feature>
<dbReference type="InterPro" id="IPR002324">
    <property type="entry name" value="Cyt_c_ID"/>
</dbReference>
<dbReference type="InterPro" id="IPR036909">
    <property type="entry name" value="Cyt_c-like_dom_sf"/>
</dbReference>
<evidence type="ECO:0000256" key="4">
    <source>
        <dbReference type="ARBA" id="ARBA00022982"/>
    </source>
</evidence>
<name>A0A139BTA7_9PROT</name>
<evidence type="ECO:0000256" key="5">
    <source>
        <dbReference type="ARBA" id="ARBA00023004"/>
    </source>
</evidence>
<keyword evidence="2 6" id="KW-0349">Heme</keyword>
<evidence type="ECO:0000256" key="1">
    <source>
        <dbReference type="ARBA" id="ARBA00022448"/>
    </source>
</evidence>
<keyword evidence="3 6" id="KW-0479">Metal-binding</keyword>
<protein>
    <submittedName>
        <fullName evidence="9">Cytochrome c class I</fullName>
    </submittedName>
</protein>
<organism evidence="9 10">
    <name type="scientific">Candidatus Gallionella acididurans</name>
    <dbReference type="NCBI Taxonomy" id="1796491"/>
    <lineage>
        <taxon>Bacteria</taxon>
        <taxon>Pseudomonadati</taxon>
        <taxon>Pseudomonadota</taxon>
        <taxon>Betaproteobacteria</taxon>
        <taxon>Nitrosomonadales</taxon>
        <taxon>Gallionellaceae</taxon>
        <taxon>Gallionella</taxon>
    </lineage>
</organism>
<evidence type="ECO:0000256" key="3">
    <source>
        <dbReference type="ARBA" id="ARBA00022723"/>
    </source>
</evidence>
<keyword evidence="7" id="KW-0732">Signal</keyword>
<dbReference type="GO" id="GO:0009055">
    <property type="term" value="F:electron transfer activity"/>
    <property type="evidence" value="ECO:0007669"/>
    <property type="project" value="InterPro"/>
</dbReference>
<comment type="caution">
    <text evidence="9">The sequence shown here is derived from an EMBL/GenBank/DDBJ whole genome shotgun (WGS) entry which is preliminary data.</text>
</comment>
<keyword evidence="1" id="KW-0813">Transport</keyword>